<feature type="compositionally biased region" description="Polar residues" evidence="3">
    <location>
        <begin position="25"/>
        <end position="35"/>
    </location>
</feature>
<reference evidence="5 6" key="1">
    <citation type="submission" date="2015-04" db="EMBL/GenBank/DDBJ databases">
        <authorList>
            <person name="Syromyatnikov M.Y."/>
            <person name="Popov V.N."/>
        </authorList>
    </citation>
    <scope>NUCLEOTIDE SEQUENCE [LARGE SCALE GENOMIC DNA]</scope>
</reference>
<dbReference type="SUPFAM" id="SSF81296">
    <property type="entry name" value="E set domains"/>
    <property type="match status" value="2"/>
</dbReference>
<protein>
    <submittedName>
        <fullName evidence="5">CLUMA_CG015119, isoform A</fullName>
    </submittedName>
</protein>
<dbReference type="InterPro" id="IPR014753">
    <property type="entry name" value="Arrestin_N"/>
</dbReference>
<dbReference type="InterPro" id="IPR014752">
    <property type="entry name" value="Arrestin-like_C"/>
</dbReference>
<keyword evidence="2" id="KW-0716">Sensory transduction</keyword>
<evidence type="ECO:0000256" key="1">
    <source>
        <dbReference type="ARBA" id="ARBA00005298"/>
    </source>
</evidence>
<dbReference type="Proteomes" id="UP000183832">
    <property type="component" value="Unassembled WGS sequence"/>
</dbReference>
<organism evidence="5 6">
    <name type="scientific">Clunio marinus</name>
    <dbReference type="NCBI Taxonomy" id="568069"/>
    <lineage>
        <taxon>Eukaryota</taxon>
        <taxon>Metazoa</taxon>
        <taxon>Ecdysozoa</taxon>
        <taxon>Arthropoda</taxon>
        <taxon>Hexapoda</taxon>
        <taxon>Insecta</taxon>
        <taxon>Pterygota</taxon>
        <taxon>Neoptera</taxon>
        <taxon>Endopterygota</taxon>
        <taxon>Diptera</taxon>
        <taxon>Nematocera</taxon>
        <taxon>Chironomoidea</taxon>
        <taxon>Chironomidae</taxon>
        <taxon>Clunio</taxon>
    </lineage>
</organism>
<dbReference type="STRING" id="568069.A0A1J1IQN1"/>
<name>A0A1J1IQN1_9DIPT</name>
<dbReference type="Gene3D" id="2.60.40.640">
    <property type="match status" value="1"/>
</dbReference>
<dbReference type="Gene3D" id="2.60.40.840">
    <property type="match status" value="1"/>
</dbReference>
<dbReference type="GO" id="GO:0005737">
    <property type="term" value="C:cytoplasm"/>
    <property type="evidence" value="ECO:0007669"/>
    <property type="project" value="TreeGrafter"/>
</dbReference>
<dbReference type="InterPro" id="IPR000698">
    <property type="entry name" value="Arrestin"/>
</dbReference>
<dbReference type="GO" id="GO:0001664">
    <property type="term" value="F:G protein-coupled receptor binding"/>
    <property type="evidence" value="ECO:0007669"/>
    <property type="project" value="TreeGrafter"/>
</dbReference>
<dbReference type="GO" id="GO:0002031">
    <property type="term" value="P:G protein-coupled receptor internalization"/>
    <property type="evidence" value="ECO:0007669"/>
    <property type="project" value="TreeGrafter"/>
</dbReference>
<dbReference type="EMBL" id="CVRI01000057">
    <property type="protein sequence ID" value="CRL02050.1"/>
    <property type="molecule type" value="Genomic_DNA"/>
</dbReference>
<dbReference type="PRINTS" id="PR00309">
    <property type="entry name" value="ARRESTIN"/>
</dbReference>
<dbReference type="OrthoDB" id="6500995at2759"/>
<keyword evidence="6" id="KW-1185">Reference proteome</keyword>
<dbReference type="GO" id="GO:0007165">
    <property type="term" value="P:signal transduction"/>
    <property type="evidence" value="ECO:0007669"/>
    <property type="project" value="InterPro"/>
</dbReference>
<feature type="compositionally biased region" description="Low complexity" evidence="3">
    <location>
        <begin position="435"/>
        <end position="449"/>
    </location>
</feature>
<gene>
    <name evidence="5" type="ORF">CLUMA_CG015119</name>
</gene>
<feature type="region of interest" description="Disordered" evidence="3">
    <location>
        <begin position="587"/>
        <end position="612"/>
    </location>
</feature>
<proteinExistence type="inferred from homology"/>
<dbReference type="AlphaFoldDB" id="A0A1J1IQN1"/>
<sequence>MGLDNEKSFSPVIMNENDDEKISKAPTTPNEYQKSNENEDASLGSQKVYKKTSSNQLLTLYLGTRELVSRAGVVDPIKGIIYIDPRVIESNQKVYCQLTLTFRYGREDEEVMGLKFCNEAIIALQQVWPKIDTEQQFDLTPLQEALIERLGRNSIPFMIEIGSITPPSVQLLPAKRYTGAPIGTSYDIRVYTVPTAEQADERIQRRSTVRLGIRLIHKICPEINLSNEPSQQPTVPRSLRLRLSPKARKLIKQTSLIIHGSNSGTNTNSNGNVKSIVETDVVDSLNRGPQGSVDKPFLWTEGRVNLKASLNKSAYTHGENVNVTIDVKNDSRKVVRKIRVSFNLLIKIFAVQHVDVCMFSNGKFKNIVAEVDVSKQIGSSETLHGVYSLLPIRGSTKNWIAVEGALFSTSNYDTSLAALNSKLASSAPRGSTYTPFQLNPQPSQSSSQTPIDERNVFAIYVSYYVKVKLSLSGMGGEVTLKLPFVLGDIEASGEATVDKNIQPNHSNDLHLNDHQTLNDIRRPNLDRSESLSETKYDENVCESAFSRNSSVNCKSIDYDDVMDMVTDMSMNNEGIDFINQKFSEMNRRNSEHSTDSSTSEVDETETNKQETSVIKAQVHCQKYLESDI</sequence>
<evidence type="ECO:0000313" key="5">
    <source>
        <dbReference type="EMBL" id="CRL02050.1"/>
    </source>
</evidence>
<evidence type="ECO:0000313" key="6">
    <source>
        <dbReference type="Proteomes" id="UP000183832"/>
    </source>
</evidence>
<dbReference type="InterPro" id="IPR014756">
    <property type="entry name" value="Ig_E-set"/>
</dbReference>
<accession>A0A1J1IQN1</accession>
<dbReference type="PANTHER" id="PTHR11792:SF18">
    <property type="entry name" value="FI20035P1"/>
    <property type="match status" value="1"/>
</dbReference>
<dbReference type="SMART" id="SM01017">
    <property type="entry name" value="Arrestin_C"/>
    <property type="match status" value="1"/>
</dbReference>
<dbReference type="Pfam" id="PF02752">
    <property type="entry name" value="Arrestin_C"/>
    <property type="match status" value="1"/>
</dbReference>
<dbReference type="InterPro" id="IPR011021">
    <property type="entry name" value="Arrestin-like_N"/>
</dbReference>
<comment type="similarity">
    <text evidence="1">Belongs to the arrestin family.</text>
</comment>
<evidence type="ECO:0000256" key="3">
    <source>
        <dbReference type="SAM" id="MobiDB-lite"/>
    </source>
</evidence>
<evidence type="ECO:0000256" key="2">
    <source>
        <dbReference type="ARBA" id="ARBA00022606"/>
    </source>
</evidence>
<feature type="domain" description="Arrestin C-terminal-like" evidence="4">
    <location>
        <begin position="300"/>
        <end position="491"/>
    </location>
</feature>
<dbReference type="PANTHER" id="PTHR11792">
    <property type="entry name" value="ARRESTIN"/>
    <property type="match status" value="1"/>
</dbReference>
<feature type="region of interest" description="Disordered" evidence="3">
    <location>
        <begin position="1"/>
        <end position="46"/>
    </location>
</feature>
<dbReference type="InterPro" id="IPR011022">
    <property type="entry name" value="Arrestin_C-like"/>
</dbReference>
<feature type="region of interest" description="Disordered" evidence="3">
    <location>
        <begin position="430"/>
        <end position="449"/>
    </location>
</feature>
<dbReference type="Pfam" id="PF00339">
    <property type="entry name" value="Arrestin_N"/>
    <property type="match status" value="1"/>
</dbReference>
<evidence type="ECO:0000259" key="4">
    <source>
        <dbReference type="SMART" id="SM01017"/>
    </source>
</evidence>